<dbReference type="EMBL" id="AVOT02011377">
    <property type="protein sequence ID" value="MBW0492011.1"/>
    <property type="molecule type" value="Genomic_DNA"/>
</dbReference>
<dbReference type="AlphaFoldDB" id="A0A9Q3H5G8"/>
<sequence>MSAIIKRIGTPGSLWMNFPTTPLITLQQTNHLCTVYGIDPQFDSAHNPQDTCVGKLSTKIQSVKQDLKKEPEVAINRLKRYSDKSRASSPIFNPGDMVWLSSKNIKSTRPAKKLSERWLVPLQILKKISTHAYHLKLSS</sequence>
<dbReference type="InterPro" id="IPR056924">
    <property type="entry name" value="SH3_Tf2-1"/>
</dbReference>
<comment type="caution">
    <text evidence="2">The sequence shown here is derived from an EMBL/GenBank/DDBJ whole genome shotgun (WGS) entry which is preliminary data.</text>
</comment>
<gene>
    <name evidence="2" type="ORF">O181_031726</name>
</gene>
<evidence type="ECO:0000313" key="3">
    <source>
        <dbReference type="Proteomes" id="UP000765509"/>
    </source>
</evidence>
<dbReference type="Proteomes" id="UP000765509">
    <property type="component" value="Unassembled WGS sequence"/>
</dbReference>
<evidence type="ECO:0000259" key="1">
    <source>
        <dbReference type="Pfam" id="PF24626"/>
    </source>
</evidence>
<feature type="domain" description="Tf2-1-like SH3-like" evidence="1">
    <location>
        <begin position="95"/>
        <end position="138"/>
    </location>
</feature>
<organism evidence="2 3">
    <name type="scientific">Austropuccinia psidii MF-1</name>
    <dbReference type="NCBI Taxonomy" id="1389203"/>
    <lineage>
        <taxon>Eukaryota</taxon>
        <taxon>Fungi</taxon>
        <taxon>Dikarya</taxon>
        <taxon>Basidiomycota</taxon>
        <taxon>Pucciniomycotina</taxon>
        <taxon>Pucciniomycetes</taxon>
        <taxon>Pucciniales</taxon>
        <taxon>Sphaerophragmiaceae</taxon>
        <taxon>Austropuccinia</taxon>
    </lineage>
</organism>
<accession>A0A9Q3H5G8</accession>
<keyword evidence="3" id="KW-1185">Reference proteome</keyword>
<dbReference type="OrthoDB" id="5101518at2759"/>
<name>A0A9Q3H5G8_9BASI</name>
<proteinExistence type="predicted"/>
<protein>
    <recommendedName>
        <fullName evidence="1">Tf2-1-like SH3-like domain-containing protein</fullName>
    </recommendedName>
</protein>
<reference evidence="2" key="1">
    <citation type="submission" date="2021-03" db="EMBL/GenBank/DDBJ databases">
        <title>Draft genome sequence of rust myrtle Austropuccinia psidii MF-1, a brazilian biotype.</title>
        <authorList>
            <person name="Quecine M.C."/>
            <person name="Pachon D.M.R."/>
            <person name="Bonatelli M.L."/>
            <person name="Correr F.H."/>
            <person name="Franceschini L.M."/>
            <person name="Leite T.F."/>
            <person name="Margarido G.R.A."/>
            <person name="Almeida C.A."/>
            <person name="Ferrarezi J.A."/>
            <person name="Labate C.A."/>
        </authorList>
    </citation>
    <scope>NUCLEOTIDE SEQUENCE</scope>
    <source>
        <strain evidence="2">MF-1</strain>
    </source>
</reference>
<dbReference type="Pfam" id="PF24626">
    <property type="entry name" value="SH3_Tf2-1"/>
    <property type="match status" value="1"/>
</dbReference>
<evidence type="ECO:0000313" key="2">
    <source>
        <dbReference type="EMBL" id="MBW0492011.1"/>
    </source>
</evidence>